<dbReference type="EMBL" id="JAZAVJ010000188">
    <property type="protein sequence ID" value="KAK7408398.1"/>
    <property type="molecule type" value="Genomic_DNA"/>
</dbReference>
<feature type="compositionally biased region" description="Acidic residues" evidence="1">
    <location>
        <begin position="243"/>
        <end position="268"/>
    </location>
</feature>
<proteinExistence type="predicted"/>
<evidence type="ECO:0000256" key="1">
    <source>
        <dbReference type="SAM" id="MobiDB-lite"/>
    </source>
</evidence>
<evidence type="ECO:0000313" key="3">
    <source>
        <dbReference type="Proteomes" id="UP001498476"/>
    </source>
</evidence>
<dbReference type="Proteomes" id="UP001498476">
    <property type="component" value="Unassembled WGS sequence"/>
</dbReference>
<keyword evidence="3" id="KW-1185">Reference proteome</keyword>
<feature type="region of interest" description="Disordered" evidence="1">
    <location>
        <begin position="237"/>
        <end position="280"/>
    </location>
</feature>
<feature type="compositionally biased region" description="Low complexity" evidence="1">
    <location>
        <begin position="7"/>
        <end position="30"/>
    </location>
</feature>
<organism evidence="2 3">
    <name type="scientific">Neonectria punicea</name>
    <dbReference type="NCBI Taxonomy" id="979145"/>
    <lineage>
        <taxon>Eukaryota</taxon>
        <taxon>Fungi</taxon>
        <taxon>Dikarya</taxon>
        <taxon>Ascomycota</taxon>
        <taxon>Pezizomycotina</taxon>
        <taxon>Sordariomycetes</taxon>
        <taxon>Hypocreomycetidae</taxon>
        <taxon>Hypocreales</taxon>
        <taxon>Nectriaceae</taxon>
        <taxon>Neonectria</taxon>
    </lineage>
</organism>
<name>A0ABR1GSN5_9HYPO</name>
<accession>A0ABR1GSN5</accession>
<comment type="caution">
    <text evidence="2">The sequence shown here is derived from an EMBL/GenBank/DDBJ whole genome shotgun (WGS) entry which is preliminary data.</text>
</comment>
<feature type="region of interest" description="Disordered" evidence="1">
    <location>
        <begin position="1"/>
        <end position="30"/>
    </location>
</feature>
<sequence>MVMIPYPNGGPSGQPQAQGGPAASAANNGNVPANAGQNGYAFPQLANMPHGGLGMFGHVMNNGFAGPQGQNHGFGAPQAMNNGFAAAQRQNAAMANLNANPGLVNFQNNLGFAQAGNGFQYNNPGPAQAGNELRNNFGNLAIAENQGGSPAGNVVFDNANYQFQNQAGAPVPANMNINAVVADAQAQAIAPFNFNDFGNVNLPADAQLEVDMLFDDVPQAGPVADANGPAQFIFENPENFASDTEDDDDDSESDEEQESDDDDDDMDAPGEVVDVPDGANPAPFINYPIDPLMRMFVDHTGVQRLEFSTSHDLVQLLLHGPDGVNKANLSPLYARLAACFPGLGLTTTNVPGGGDQVANPFSRAVVKELRARFLRAHPPGPDMDSRNNFLLQGRDWQFTYGEIKELGNMHEAHSTLRGRHRNLLRVLAMVFTHRDIDLVRLAVRHLHGGAQPGNARATWRAITDWMRDAGSSVVFHPEAVKRKYALLRRHGRV</sequence>
<evidence type="ECO:0000313" key="2">
    <source>
        <dbReference type="EMBL" id="KAK7408398.1"/>
    </source>
</evidence>
<gene>
    <name evidence="2" type="ORF">QQX98_009438</name>
</gene>
<protein>
    <submittedName>
        <fullName evidence="2">Uncharacterized protein</fullName>
    </submittedName>
</protein>
<reference evidence="2 3" key="1">
    <citation type="journal article" date="2025" name="Microbiol. Resour. Announc.">
        <title>Draft genome sequences for Neonectria magnoliae and Neonectria punicea, canker pathogens of Liriodendron tulipifera and Acer saccharum in West Virginia.</title>
        <authorList>
            <person name="Petronek H.M."/>
            <person name="Kasson M.T."/>
            <person name="Metheny A.M."/>
            <person name="Stauder C.M."/>
            <person name="Lovett B."/>
            <person name="Lynch S.C."/>
            <person name="Garnas J.R."/>
            <person name="Kasson L.R."/>
            <person name="Stajich J.E."/>
        </authorList>
    </citation>
    <scope>NUCLEOTIDE SEQUENCE [LARGE SCALE GENOMIC DNA]</scope>
    <source>
        <strain evidence="2 3">NRRL 64653</strain>
    </source>
</reference>